<evidence type="ECO:0000313" key="1">
    <source>
        <dbReference type="EMBL" id="KAH6923661.1"/>
    </source>
</evidence>
<gene>
    <name evidence="1" type="ORF">HPB50_004401</name>
</gene>
<reference evidence="1" key="1">
    <citation type="submission" date="2020-05" db="EMBL/GenBank/DDBJ databases">
        <title>Large-scale comparative analyses of tick genomes elucidate their genetic diversity and vector capacities.</title>
        <authorList>
            <person name="Jia N."/>
            <person name="Wang J."/>
            <person name="Shi W."/>
            <person name="Du L."/>
            <person name="Sun Y."/>
            <person name="Zhan W."/>
            <person name="Jiang J."/>
            <person name="Wang Q."/>
            <person name="Zhang B."/>
            <person name="Ji P."/>
            <person name="Sakyi L.B."/>
            <person name="Cui X."/>
            <person name="Yuan T."/>
            <person name="Jiang B."/>
            <person name="Yang W."/>
            <person name="Lam T.T.-Y."/>
            <person name="Chang Q."/>
            <person name="Ding S."/>
            <person name="Wang X."/>
            <person name="Zhu J."/>
            <person name="Ruan X."/>
            <person name="Zhao L."/>
            <person name="Wei J."/>
            <person name="Que T."/>
            <person name="Du C."/>
            <person name="Cheng J."/>
            <person name="Dai P."/>
            <person name="Han X."/>
            <person name="Huang E."/>
            <person name="Gao Y."/>
            <person name="Liu J."/>
            <person name="Shao H."/>
            <person name="Ye R."/>
            <person name="Li L."/>
            <person name="Wei W."/>
            <person name="Wang X."/>
            <person name="Wang C."/>
            <person name="Yang T."/>
            <person name="Huo Q."/>
            <person name="Li W."/>
            <person name="Guo W."/>
            <person name="Chen H."/>
            <person name="Zhou L."/>
            <person name="Ni X."/>
            <person name="Tian J."/>
            <person name="Zhou Y."/>
            <person name="Sheng Y."/>
            <person name="Liu T."/>
            <person name="Pan Y."/>
            <person name="Xia L."/>
            <person name="Li J."/>
            <person name="Zhao F."/>
            <person name="Cao W."/>
        </authorList>
    </citation>
    <scope>NUCLEOTIDE SEQUENCE</scope>
    <source>
        <strain evidence="1">Hyas-2018</strain>
    </source>
</reference>
<dbReference type="EMBL" id="CM023488">
    <property type="protein sequence ID" value="KAH6923661.1"/>
    <property type="molecule type" value="Genomic_DNA"/>
</dbReference>
<accession>A0ACB7RPQ9</accession>
<evidence type="ECO:0000313" key="2">
    <source>
        <dbReference type="Proteomes" id="UP000821845"/>
    </source>
</evidence>
<name>A0ACB7RPQ9_HYAAI</name>
<comment type="caution">
    <text evidence="1">The sequence shown here is derived from an EMBL/GenBank/DDBJ whole genome shotgun (WGS) entry which is preliminary data.</text>
</comment>
<protein>
    <submittedName>
        <fullName evidence="1">Uncharacterized protein</fullName>
    </submittedName>
</protein>
<organism evidence="1 2">
    <name type="scientific">Hyalomma asiaticum</name>
    <name type="common">Tick</name>
    <dbReference type="NCBI Taxonomy" id="266040"/>
    <lineage>
        <taxon>Eukaryota</taxon>
        <taxon>Metazoa</taxon>
        <taxon>Ecdysozoa</taxon>
        <taxon>Arthropoda</taxon>
        <taxon>Chelicerata</taxon>
        <taxon>Arachnida</taxon>
        <taxon>Acari</taxon>
        <taxon>Parasitiformes</taxon>
        <taxon>Ixodida</taxon>
        <taxon>Ixodoidea</taxon>
        <taxon>Ixodidae</taxon>
        <taxon>Hyalomminae</taxon>
        <taxon>Hyalomma</taxon>
    </lineage>
</organism>
<proteinExistence type="predicted"/>
<sequence length="240" mass="27503">MGLYDIPALVDYVLTWTGWSELLYVGFSQGNAAAWITLSEKPEYNAKIRLLVALAPVGNVTHLRSPARHITPWSPILTAALVKLNRGRVLVREPSHRYLSYTVCDTTTHMRYLCSMAGFHLLGVNHAQLNVIRRARQFRKYNYGVWGNLDRYGHPVPPTYELSRVRVPVAMFSSLADYLAPPEDVAALRANLWHVLVYDYVVPDPNFSHLDFVLGFQVYEILYKPILELLDVWSRDYILV</sequence>
<dbReference type="Proteomes" id="UP000821845">
    <property type="component" value="Chromosome 8"/>
</dbReference>
<keyword evidence="2" id="KW-1185">Reference proteome</keyword>